<gene>
    <name evidence="2" type="ORF">SAMN04487971_1443</name>
</gene>
<dbReference type="SUPFAM" id="SSF46894">
    <property type="entry name" value="C-terminal effector domain of the bipartite response regulators"/>
    <property type="match status" value="1"/>
</dbReference>
<evidence type="ECO:0000313" key="2">
    <source>
        <dbReference type="EMBL" id="SDL93430.1"/>
    </source>
</evidence>
<dbReference type="GO" id="GO:0006355">
    <property type="term" value="P:regulation of DNA-templated transcription"/>
    <property type="evidence" value="ECO:0007669"/>
    <property type="project" value="InterPro"/>
</dbReference>
<feature type="domain" description="HTH luxR-type" evidence="1">
    <location>
        <begin position="299"/>
        <end position="356"/>
    </location>
</feature>
<dbReference type="GO" id="GO:0003677">
    <property type="term" value="F:DNA binding"/>
    <property type="evidence" value="ECO:0007669"/>
    <property type="project" value="UniProtKB-KW"/>
</dbReference>
<dbReference type="AlphaFoldDB" id="A0A1G9P400"/>
<dbReference type="InterPro" id="IPR000792">
    <property type="entry name" value="Tscrpt_reg_LuxR_C"/>
</dbReference>
<protein>
    <submittedName>
        <fullName evidence="2">DNA-binding transcriptional regulator, CsgD family</fullName>
    </submittedName>
</protein>
<evidence type="ECO:0000259" key="1">
    <source>
        <dbReference type="SMART" id="SM00421"/>
    </source>
</evidence>
<keyword evidence="3" id="KW-1185">Reference proteome</keyword>
<dbReference type="STRING" id="525640.SAMN04487971_1443"/>
<dbReference type="EMBL" id="FNGE01000044">
    <property type="protein sequence ID" value="SDL93430.1"/>
    <property type="molecule type" value="Genomic_DNA"/>
</dbReference>
<accession>A0A1G9P400</accession>
<name>A0A1G9P400_9RHOB</name>
<evidence type="ECO:0000313" key="3">
    <source>
        <dbReference type="Proteomes" id="UP000199555"/>
    </source>
</evidence>
<reference evidence="3" key="1">
    <citation type="submission" date="2016-10" db="EMBL/GenBank/DDBJ databases">
        <authorList>
            <person name="Varghese N."/>
            <person name="Submissions S."/>
        </authorList>
    </citation>
    <scope>NUCLEOTIDE SEQUENCE [LARGE SCALE GENOMIC DNA]</scope>
    <source>
        <strain evidence="3">CGMCC 1.7655</strain>
    </source>
</reference>
<sequence length="378" mass="41152">MHAMGAAPPDAGELIDRLYAALFGEAPWQDFVTRTCDLMPNGKSVLFFHDKGSGAGAMSLTAGLDEAVVAKFNDYYHRVNPWVGHAMRRPLGKVMQADEMLPREVLKRSEYFQDYLRPQDIETGLGVTLHRDARLHVFFSIVSADVGEERLEHARRMITLLVPHLCRAFRIRREGSAEGLRSPSGGRLQIDTRLRVVAADAEALSLLAQTEALSIGPLGRLLCKDADLLSCVQHLLTSDAPPAVQHRHLKRRSGGLPLHVCVYRPGPAGSASAAAVSCFMQLDDPARALPEGVHRFCAMHGLTCAEAGIVEGLVTGHTLDQIAAQRKTSQATVRTQLKTIFWKTGCRRQADIICQAAVMAQGQGPPILAPIVIPEPGD</sequence>
<dbReference type="SMART" id="SM00421">
    <property type="entry name" value="HTH_LUXR"/>
    <property type="match status" value="1"/>
</dbReference>
<proteinExistence type="predicted"/>
<keyword evidence="2" id="KW-0238">DNA-binding</keyword>
<organism evidence="2 3">
    <name type="scientific">Paracoccus chinensis</name>
    <dbReference type="NCBI Taxonomy" id="525640"/>
    <lineage>
        <taxon>Bacteria</taxon>
        <taxon>Pseudomonadati</taxon>
        <taxon>Pseudomonadota</taxon>
        <taxon>Alphaproteobacteria</taxon>
        <taxon>Rhodobacterales</taxon>
        <taxon>Paracoccaceae</taxon>
        <taxon>Paracoccus</taxon>
    </lineage>
</organism>
<dbReference type="InterPro" id="IPR016032">
    <property type="entry name" value="Sig_transdc_resp-reg_C-effctor"/>
</dbReference>
<dbReference type="InterPro" id="IPR036388">
    <property type="entry name" value="WH-like_DNA-bd_sf"/>
</dbReference>
<dbReference type="Proteomes" id="UP000199555">
    <property type="component" value="Unassembled WGS sequence"/>
</dbReference>
<dbReference type="Gene3D" id="1.10.10.10">
    <property type="entry name" value="Winged helix-like DNA-binding domain superfamily/Winged helix DNA-binding domain"/>
    <property type="match status" value="1"/>
</dbReference>